<dbReference type="PANTHER" id="PTHR23150">
    <property type="entry name" value="SULFATASE MODIFYING FACTOR 1, 2"/>
    <property type="match status" value="1"/>
</dbReference>
<dbReference type="GO" id="GO:0052699">
    <property type="term" value="P:ergothioneine biosynthetic process"/>
    <property type="evidence" value="ECO:0007669"/>
    <property type="project" value="InterPro"/>
</dbReference>
<dbReference type="SUPFAM" id="SSF56436">
    <property type="entry name" value="C-type lectin-like"/>
    <property type="match status" value="1"/>
</dbReference>
<dbReference type="Gene3D" id="3.90.1580.10">
    <property type="entry name" value="paralog of FGE (formylglycine-generating enzyme)"/>
    <property type="match status" value="2"/>
</dbReference>
<dbReference type="InterPro" id="IPR051043">
    <property type="entry name" value="Sulfatase_Mod_Factor_Kinase"/>
</dbReference>
<dbReference type="STRING" id="490188.SAMN04488068_1772"/>
<dbReference type="NCBIfam" id="TIGR03440">
    <property type="entry name" value="egtB_TIGR03440"/>
    <property type="match status" value="1"/>
</dbReference>
<dbReference type="Proteomes" id="UP000199758">
    <property type="component" value="Unassembled WGS sequence"/>
</dbReference>
<dbReference type="InterPro" id="IPR005532">
    <property type="entry name" value="SUMF_dom"/>
</dbReference>
<dbReference type="InterPro" id="IPR016187">
    <property type="entry name" value="CTDL_fold"/>
</dbReference>
<dbReference type="EMBL" id="FQWZ01000003">
    <property type="protein sequence ID" value="SHG87172.1"/>
    <property type="molecule type" value="Genomic_DNA"/>
</dbReference>
<dbReference type="AlphaFoldDB" id="A0A1M5NCH9"/>
<feature type="domain" description="Sulfatase-modifying factor enzyme-like" evidence="1">
    <location>
        <begin position="201"/>
        <end position="328"/>
    </location>
</feature>
<keyword evidence="3" id="KW-1185">Reference proteome</keyword>
<proteinExistence type="predicted"/>
<name>A0A1M5NCH9_9GAMM</name>
<accession>A0A1M5NCH9</accession>
<organism evidence="2 3">
    <name type="scientific">Hydrocarboniphaga daqingensis</name>
    <dbReference type="NCBI Taxonomy" id="490188"/>
    <lineage>
        <taxon>Bacteria</taxon>
        <taxon>Pseudomonadati</taxon>
        <taxon>Pseudomonadota</taxon>
        <taxon>Gammaproteobacteria</taxon>
        <taxon>Nevskiales</taxon>
        <taxon>Nevskiaceae</taxon>
        <taxon>Hydrocarboniphaga</taxon>
    </lineage>
</organism>
<dbReference type="InterPro" id="IPR042095">
    <property type="entry name" value="SUMF_sf"/>
</dbReference>
<evidence type="ECO:0000313" key="3">
    <source>
        <dbReference type="Proteomes" id="UP000199758"/>
    </source>
</evidence>
<dbReference type="PANTHER" id="PTHR23150:SF36">
    <property type="entry name" value="HERCYNINE OXYGENASE"/>
    <property type="match status" value="1"/>
</dbReference>
<dbReference type="InterPro" id="IPR017806">
    <property type="entry name" value="EgtB"/>
</dbReference>
<reference evidence="2 3" key="1">
    <citation type="submission" date="2016-11" db="EMBL/GenBank/DDBJ databases">
        <authorList>
            <person name="Jaros S."/>
            <person name="Januszkiewicz K."/>
            <person name="Wedrychowicz H."/>
        </authorList>
    </citation>
    <scope>NUCLEOTIDE SEQUENCE [LARGE SCALE GENOMIC DNA]</scope>
    <source>
        <strain evidence="2 3">CGMCC 1.7049</strain>
    </source>
</reference>
<feature type="domain" description="Sulfatase-modifying factor enzyme-like" evidence="1">
    <location>
        <begin position="338"/>
        <end position="427"/>
    </location>
</feature>
<evidence type="ECO:0000313" key="2">
    <source>
        <dbReference type="EMBL" id="SHG87172.1"/>
    </source>
</evidence>
<gene>
    <name evidence="2" type="ORF">SAMN04488068_1772</name>
</gene>
<protein>
    <submittedName>
        <fullName evidence="2">Ergothioneine biosynthesis protein EgtB</fullName>
    </submittedName>
</protein>
<dbReference type="Pfam" id="PF03781">
    <property type="entry name" value="FGE-sulfatase"/>
    <property type="match status" value="2"/>
</dbReference>
<sequence length="430" mass="48491">MRQQAEDAIVETPSCTLRHMLADALVRIRAQSRHAVESLSSEDASAQSMCDTSPAKWHLAHSSWFFETFVLQAYLPQYKPFDVRFDALFNSYYQRHARCIAQPILPRSQRGLLTRPGLHEVIAYRRHVDQALIDALLGDHALPDASLAVIELGLHHEQQHQELMLTDIKHLFSLNPLLPAYAAASLRSTSLPLLQWRPFVGGLVEVGHDGRGFAFDNESPRHRQWLAPFALASRWVSNAEYRAFIDDGGYRDPQWWLAAGWATVEASRWKRPLYWSTDLTCEFTLYGLQPLDPARPVSHISYYEADAYARWAGARLPTEAEWEHAAAALPVEGQFIDTAPSELHPCMDHPAASMYGSVWTWTASPYVGYAGYRADPGALGEYNGKFMSDQWVLRGGSCLSSSTHLRCSYRNFFAADARWQVSGIRLAQGL</sequence>
<dbReference type="RefSeq" id="WP_245793195.1">
    <property type="nucleotide sequence ID" value="NZ_FQWZ01000003.1"/>
</dbReference>
<evidence type="ECO:0000259" key="1">
    <source>
        <dbReference type="Pfam" id="PF03781"/>
    </source>
</evidence>